<feature type="domain" description="Peptidase M16 N-terminal" evidence="2">
    <location>
        <begin position="523"/>
        <end position="659"/>
    </location>
</feature>
<comment type="caution">
    <text evidence="4">The sequence shown here is derived from an EMBL/GenBank/DDBJ whole genome shotgun (WGS) entry which is preliminary data.</text>
</comment>
<sequence length="955" mass="106064">MTKIFGMICTVALFGALTVSCTGNKDDEGFNVEYEQYQLKNGLNVILHQDKSDPIVAMATIVHVGSNREKPGRTGFAHFFEHMSFNDSENVPKGANRKMIPELGGTRNGGTWSDGTIYYEVVPKDAFDKLLWIDSDRLGYMINTVDVGTLEREKQVVKNEKRQRVDNRAYGHTSHVIKKNLYPKDHPYNWTVIGDLDDLQSATLEDVREFYDTYYVPSNATLVIAGDIDIEETKKKVELWFGEIAAGPEVEPIEPWAVELEESKKLFHVDNFAKLPEIRLTFPTVEQYHEDAYALDALGTLLSSGKNAALYKTIVEKEKLAPGVSSYHRAEEIAGTFTIRVRANAGVKLDDVYAAINTSLDKFATEGFTDEQLAKIKAQTETSFYYAIESILDKALQLGIYNEYAGSPDFIKQDIKNIKAVSRQDVMRVFKKYIHNKPAIITSFVPKTDEALVLAGSTKANVVEEEIKRNAEQKFVENEVLSFEKTPTKHDRSEPPLTDLPALSIPNVWESASTNGMRVLGIEQTELPVVNFSITVSGGQALDTKDKLGTAFLMAQLMNEGTANKTPQQLEEAIGLLGASIRVSAGKESVSIRGNTLAKNFEATLALVNEILLQPRWDPSEFERLKARRLTSIKQAQGNPNAIASQAFMKQLYGADHLAGSPTGGTQSTVSDISLEDLKRYYTANMTPKNAAFHVVGDVKQAEVEKALLQLSAWDGDQVTIPEQPSIKNVEKPKLYFIDLPNAKQSVIYIGKTVVSANDKYFYPIEFANMRLGGGISARLAQTLRIEKGYTYGAYSYVPATGYQSPFIASSQVRSNVTLESLEVFKDLIGNYRATFTEEDLGVARNMTIKSNSRRFETLNSLLSMLETISRFDKPKNYIEQEQNFVINAKLIDLHNAIETFLDEQEMIYLVVGDAASQLDRMNGLGYGEPILLDSDGNLIGSDDSSSDSVLGAGQ</sequence>
<dbReference type="PROSITE" id="PS51257">
    <property type="entry name" value="PROKAR_LIPOPROTEIN"/>
    <property type="match status" value="1"/>
</dbReference>
<comment type="similarity">
    <text evidence="1">Belongs to the peptidase M16 family.</text>
</comment>
<feature type="domain" description="Peptidase M16 C-terminal" evidence="3">
    <location>
        <begin position="672"/>
        <end position="846"/>
    </location>
</feature>
<protein>
    <submittedName>
        <fullName evidence="4">Pitrilysin family protein</fullName>
    </submittedName>
</protein>
<evidence type="ECO:0000259" key="3">
    <source>
        <dbReference type="Pfam" id="PF05193"/>
    </source>
</evidence>
<gene>
    <name evidence="4" type="ORF">RM544_07835</name>
</gene>
<organism evidence="4 5">
    <name type="scientific">Brumicola blandensis</name>
    <dbReference type="NCBI Taxonomy" id="3075611"/>
    <lineage>
        <taxon>Bacteria</taxon>
        <taxon>Pseudomonadati</taxon>
        <taxon>Pseudomonadota</taxon>
        <taxon>Gammaproteobacteria</taxon>
        <taxon>Alteromonadales</taxon>
        <taxon>Alteromonadaceae</taxon>
        <taxon>Brumicola</taxon>
    </lineage>
</organism>
<dbReference type="SUPFAM" id="SSF63411">
    <property type="entry name" value="LuxS/MPP-like metallohydrolase"/>
    <property type="match status" value="4"/>
</dbReference>
<evidence type="ECO:0000256" key="1">
    <source>
        <dbReference type="ARBA" id="ARBA00007261"/>
    </source>
</evidence>
<evidence type="ECO:0000259" key="2">
    <source>
        <dbReference type="Pfam" id="PF00675"/>
    </source>
</evidence>
<dbReference type="EMBL" id="JAVRIE010000002">
    <property type="protein sequence ID" value="MDT0582446.1"/>
    <property type="molecule type" value="Genomic_DNA"/>
</dbReference>
<dbReference type="InterPro" id="IPR011249">
    <property type="entry name" value="Metalloenz_LuxS/M16"/>
</dbReference>
<dbReference type="Proteomes" id="UP001249020">
    <property type="component" value="Unassembled WGS sequence"/>
</dbReference>
<dbReference type="InterPro" id="IPR050361">
    <property type="entry name" value="MPP/UQCRC_Complex"/>
</dbReference>
<dbReference type="InterPro" id="IPR007863">
    <property type="entry name" value="Peptidase_M16_C"/>
</dbReference>
<feature type="domain" description="Peptidase M16 N-terminal" evidence="2">
    <location>
        <begin position="45"/>
        <end position="160"/>
    </location>
</feature>
<dbReference type="AlphaFoldDB" id="A0AAW8QZE4"/>
<proteinExistence type="inferred from homology"/>
<feature type="domain" description="Peptidase M16 C-terminal" evidence="3">
    <location>
        <begin position="202"/>
        <end position="379"/>
    </location>
</feature>
<dbReference type="Pfam" id="PF00675">
    <property type="entry name" value="Peptidase_M16"/>
    <property type="match status" value="2"/>
</dbReference>
<dbReference type="PANTHER" id="PTHR11851">
    <property type="entry name" value="METALLOPROTEASE"/>
    <property type="match status" value="1"/>
</dbReference>
<dbReference type="GO" id="GO:0046872">
    <property type="term" value="F:metal ion binding"/>
    <property type="evidence" value="ECO:0007669"/>
    <property type="project" value="InterPro"/>
</dbReference>
<name>A0AAW8QZE4_9ALTE</name>
<dbReference type="PANTHER" id="PTHR11851:SF49">
    <property type="entry name" value="MITOCHONDRIAL-PROCESSING PEPTIDASE SUBUNIT ALPHA"/>
    <property type="match status" value="1"/>
</dbReference>
<dbReference type="RefSeq" id="WP_311361205.1">
    <property type="nucleotide sequence ID" value="NZ_JAVRIE010000002.1"/>
</dbReference>
<dbReference type="Pfam" id="PF05193">
    <property type="entry name" value="Peptidase_M16_C"/>
    <property type="match status" value="2"/>
</dbReference>
<evidence type="ECO:0000313" key="4">
    <source>
        <dbReference type="EMBL" id="MDT0582446.1"/>
    </source>
</evidence>
<reference evidence="4 5" key="1">
    <citation type="submission" date="2023-09" db="EMBL/GenBank/DDBJ databases">
        <authorList>
            <person name="Rey-Velasco X."/>
        </authorList>
    </citation>
    <scope>NUCLEOTIDE SEQUENCE [LARGE SCALE GENOMIC DNA]</scope>
    <source>
        <strain evidence="4 5">W409</strain>
    </source>
</reference>
<dbReference type="Gene3D" id="3.30.830.10">
    <property type="entry name" value="Metalloenzyme, LuxS/M16 peptidase-like"/>
    <property type="match status" value="4"/>
</dbReference>
<accession>A0AAW8QZE4</accession>
<keyword evidence="5" id="KW-1185">Reference proteome</keyword>
<evidence type="ECO:0000313" key="5">
    <source>
        <dbReference type="Proteomes" id="UP001249020"/>
    </source>
</evidence>
<dbReference type="InterPro" id="IPR011765">
    <property type="entry name" value="Pept_M16_N"/>
</dbReference>